<evidence type="ECO:0000259" key="1">
    <source>
        <dbReference type="Pfam" id="PF00534"/>
    </source>
</evidence>
<accession>A0A8J7CDJ7</accession>
<reference evidence="3 4" key="1">
    <citation type="submission" date="2020-08" db="EMBL/GenBank/DDBJ databases">
        <title>Acidobacteriota in marine sediments use diverse sulfur dissimilation pathways.</title>
        <authorList>
            <person name="Wasmund K."/>
        </authorList>
    </citation>
    <scope>NUCLEOTIDE SEQUENCE [LARGE SCALE GENOMIC DNA]</scope>
    <source>
        <strain evidence="3">MAG AM4</strain>
    </source>
</reference>
<organism evidence="3 4">
    <name type="scientific">Candidatus Polarisedimenticola svalbardensis</name>
    <dbReference type="NCBI Taxonomy" id="2886004"/>
    <lineage>
        <taxon>Bacteria</taxon>
        <taxon>Pseudomonadati</taxon>
        <taxon>Acidobacteriota</taxon>
        <taxon>Candidatus Polarisedimenticolia</taxon>
        <taxon>Candidatus Polarisedimenticolales</taxon>
        <taxon>Candidatus Polarisedimenticolaceae</taxon>
        <taxon>Candidatus Polarisedimenticola</taxon>
    </lineage>
</organism>
<dbReference type="PANTHER" id="PTHR45947:SF3">
    <property type="entry name" value="SULFOQUINOVOSYL TRANSFERASE SQD2"/>
    <property type="match status" value="1"/>
</dbReference>
<feature type="domain" description="Glycosyltransferase subfamily 4-like N-terminal" evidence="2">
    <location>
        <begin position="28"/>
        <end position="191"/>
    </location>
</feature>
<evidence type="ECO:0000313" key="3">
    <source>
        <dbReference type="EMBL" id="MBD3868862.1"/>
    </source>
</evidence>
<dbReference type="InterPro" id="IPR050194">
    <property type="entry name" value="Glycosyltransferase_grp1"/>
</dbReference>
<dbReference type="PANTHER" id="PTHR45947">
    <property type="entry name" value="SULFOQUINOVOSYL TRANSFERASE SQD2"/>
    <property type="match status" value="1"/>
</dbReference>
<dbReference type="CDD" id="cd03801">
    <property type="entry name" value="GT4_PimA-like"/>
    <property type="match status" value="1"/>
</dbReference>
<evidence type="ECO:0000313" key="4">
    <source>
        <dbReference type="Proteomes" id="UP000648239"/>
    </source>
</evidence>
<comment type="caution">
    <text evidence="3">The sequence shown here is derived from an EMBL/GenBank/DDBJ whole genome shotgun (WGS) entry which is preliminary data.</text>
</comment>
<proteinExistence type="predicted"/>
<dbReference type="Pfam" id="PF00534">
    <property type="entry name" value="Glycos_transf_1"/>
    <property type="match status" value="1"/>
</dbReference>
<dbReference type="AlphaFoldDB" id="A0A8J7CDJ7"/>
<dbReference type="InterPro" id="IPR028098">
    <property type="entry name" value="Glyco_trans_4-like_N"/>
</dbReference>
<dbReference type="InterPro" id="IPR001296">
    <property type="entry name" value="Glyco_trans_1"/>
</dbReference>
<dbReference type="SUPFAM" id="SSF53756">
    <property type="entry name" value="UDP-Glycosyltransferase/glycogen phosphorylase"/>
    <property type="match status" value="1"/>
</dbReference>
<dbReference type="EMBL" id="JACXWD010000046">
    <property type="protein sequence ID" value="MBD3868862.1"/>
    <property type="molecule type" value="Genomic_DNA"/>
</dbReference>
<dbReference type="Proteomes" id="UP000648239">
    <property type="component" value="Unassembled WGS sequence"/>
</dbReference>
<name>A0A8J7CDJ7_9BACT</name>
<sequence length="403" mass="45460">MTQTAPNRESSRPIRVCMVSFYYDPNYSGSAIQAGNLSRYLKRRGVQPFVVSARLDSRVAHEEIDGIPVYRIPVLQSGNLQIPFFWLGLAWFLWRKRRDYDIVHAHGTLQHGTASIMARLLGKGSILKVAMHRSDIAFRRQGKIWGRINRFYVRRFHRYIATSRQIHLEFEEEGMESERIVRIPNGVDTEKFRPAEDRDEKVALKAALGLPPVPLALFTGIVIARKNVDFVIRVFLEIRKAGIPGHLVVVGPGEGRSGKPEGPYFDSLQVMIREAGAEADVTFTGRRPDVQDYVRASDLFLFAPRKEGMPNVLLEAMAGGVPCVVSRISGIEDVIESGVNGYVYDLDEEDRFRQAAADLMQDGELRARIGEKATRDIRNRYSLDAVADRYVALYNSLLNTPPA</sequence>
<dbReference type="GO" id="GO:0016757">
    <property type="term" value="F:glycosyltransferase activity"/>
    <property type="evidence" value="ECO:0007669"/>
    <property type="project" value="InterPro"/>
</dbReference>
<gene>
    <name evidence="3" type="ORF">IFK94_12110</name>
</gene>
<dbReference type="Pfam" id="PF13439">
    <property type="entry name" value="Glyco_transf_4"/>
    <property type="match status" value="1"/>
</dbReference>
<dbReference type="Gene3D" id="3.40.50.2000">
    <property type="entry name" value="Glycogen Phosphorylase B"/>
    <property type="match status" value="2"/>
</dbReference>
<feature type="domain" description="Glycosyl transferase family 1" evidence="1">
    <location>
        <begin position="214"/>
        <end position="375"/>
    </location>
</feature>
<evidence type="ECO:0000259" key="2">
    <source>
        <dbReference type="Pfam" id="PF13439"/>
    </source>
</evidence>
<protein>
    <submittedName>
        <fullName evidence="3">Glycosyltransferase family 4 protein</fullName>
    </submittedName>
</protein>